<dbReference type="Proteomes" id="UP001295684">
    <property type="component" value="Unassembled WGS sequence"/>
</dbReference>
<feature type="compositionally biased region" description="Polar residues" evidence="1">
    <location>
        <begin position="210"/>
        <end position="221"/>
    </location>
</feature>
<dbReference type="EMBL" id="CAMPGE010025910">
    <property type="protein sequence ID" value="CAI2383618.1"/>
    <property type="molecule type" value="Genomic_DNA"/>
</dbReference>
<evidence type="ECO:0000256" key="1">
    <source>
        <dbReference type="SAM" id="MobiDB-lite"/>
    </source>
</evidence>
<proteinExistence type="predicted"/>
<evidence type="ECO:0000313" key="2">
    <source>
        <dbReference type="EMBL" id="CAI2383618.1"/>
    </source>
</evidence>
<name>A0AAD2D8T6_EUPCR</name>
<feature type="region of interest" description="Disordered" evidence="1">
    <location>
        <begin position="63"/>
        <end position="115"/>
    </location>
</feature>
<reference evidence="2" key="1">
    <citation type="submission" date="2023-07" db="EMBL/GenBank/DDBJ databases">
        <authorList>
            <consortium name="AG Swart"/>
            <person name="Singh M."/>
            <person name="Singh A."/>
            <person name="Seah K."/>
            <person name="Emmerich C."/>
        </authorList>
    </citation>
    <scope>NUCLEOTIDE SEQUENCE</scope>
    <source>
        <strain evidence="2">DP1</strain>
    </source>
</reference>
<evidence type="ECO:0000313" key="3">
    <source>
        <dbReference type="Proteomes" id="UP001295684"/>
    </source>
</evidence>
<sequence>MKARILSPASRAKKVLGSTPKLDQKVKINPRRMGSSIGKADKIKSMAKLNAQFYTNFFTSAGSSNKCDEKQEDQKNPNMRSSKNSKYHTVNSKLRQESTDTNSRPKNSARITQSPLQSKVDLIRTCSMKNELFTKLNLKTKICGISLKNSEMNSEVVQDILAGIMECETDPYLQPINTNSKQIQSSLNIFDKAQKNMLKYSSSGKKERNLWQSSQQTKTQKNVSTKATNNFESRQGSVMLQKLNTHRVYKSPFTGIPRKKSSKIKSHNPDYEGF</sequence>
<comment type="caution">
    <text evidence="2">The sequence shown here is derived from an EMBL/GenBank/DDBJ whole genome shotgun (WGS) entry which is preliminary data.</text>
</comment>
<keyword evidence="3" id="KW-1185">Reference proteome</keyword>
<gene>
    <name evidence="2" type="ORF">ECRASSUSDP1_LOCUS25123</name>
</gene>
<dbReference type="AlphaFoldDB" id="A0AAD2D8T6"/>
<feature type="region of interest" description="Disordered" evidence="1">
    <location>
        <begin position="202"/>
        <end position="221"/>
    </location>
</feature>
<organism evidence="2 3">
    <name type="scientific">Euplotes crassus</name>
    <dbReference type="NCBI Taxonomy" id="5936"/>
    <lineage>
        <taxon>Eukaryota</taxon>
        <taxon>Sar</taxon>
        <taxon>Alveolata</taxon>
        <taxon>Ciliophora</taxon>
        <taxon>Intramacronucleata</taxon>
        <taxon>Spirotrichea</taxon>
        <taxon>Hypotrichia</taxon>
        <taxon>Euplotida</taxon>
        <taxon>Euplotidae</taxon>
        <taxon>Moneuplotes</taxon>
    </lineage>
</organism>
<feature type="compositionally biased region" description="Basic and acidic residues" evidence="1">
    <location>
        <begin position="66"/>
        <end position="75"/>
    </location>
</feature>
<feature type="region of interest" description="Disordered" evidence="1">
    <location>
        <begin position="1"/>
        <end position="23"/>
    </location>
</feature>
<protein>
    <submittedName>
        <fullName evidence="2">Uncharacterized protein</fullName>
    </submittedName>
</protein>
<feature type="compositionally biased region" description="Basic residues" evidence="1">
    <location>
        <begin position="257"/>
        <end position="266"/>
    </location>
</feature>
<accession>A0AAD2D8T6</accession>
<feature type="compositionally biased region" description="Polar residues" evidence="1">
    <location>
        <begin position="76"/>
        <end position="115"/>
    </location>
</feature>
<feature type="region of interest" description="Disordered" evidence="1">
    <location>
        <begin position="252"/>
        <end position="274"/>
    </location>
</feature>